<dbReference type="Gene3D" id="3.10.100.10">
    <property type="entry name" value="Mannose-Binding Protein A, subunit A"/>
    <property type="match status" value="1"/>
</dbReference>
<dbReference type="InterPro" id="IPR016187">
    <property type="entry name" value="CTDL_fold"/>
</dbReference>
<keyword evidence="1" id="KW-0732">Signal</keyword>
<name>A0A8B6DNQ5_MYTGA</name>
<evidence type="ECO:0000313" key="3">
    <source>
        <dbReference type="Proteomes" id="UP000596742"/>
    </source>
</evidence>
<feature type="signal peptide" evidence="1">
    <location>
        <begin position="1"/>
        <end position="19"/>
    </location>
</feature>
<dbReference type="AlphaFoldDB" id="A0A8B6DNQ5"/>
<comment type="caution">
    <text evidence="2">The sequence shown here is derived from an EMBL/GenBank/DDBJ whole genome shotgun (WGS) entry which is preliminary data.</text>
</comment>
<gene>
    <name evidence="2" type="ORF">MGAL_10B023151</name>
</gene>
<sequence length="102" mass="11363">MNFITVTIVCTMLVILVQSIVVKKKNCSNQNSGSPSVPDKISDATLIFFGSSKYLFVRYFANALEAKNSCSRVCGSLVEINNEEENTFLATTAKELKIRKQY</sequence>
<proteinExistence type="predicted"/>
<protein>
    <recommendedName>
        <fullName evidence="4">C-type lectin domain-containing protein</fullName>
    </recommendedName>
</protein>
<dbReference type="OrthoDB" id="10499773at2759"/>
<keyword evidence="3" id="KW-1185">Reference proteome</keyword>
<dbReference type="CDD" id="cd00037">
    <property type="entry name" value="CLECT"/>
    <property type="match status" value="1"/>
</dbReference>
<organism evidence="2 3">
    <name type="scientific">Mytilus galloprovincialis</name>
    <name type="common">Mediterranean mussel</name>
    <dbReference type="NCBI Taxonomy" id="29158"/>
    <lineage>
        <taxon>Eukaryota</taxon>
        <taxon>Metazoa</taxon>
        <taxon>Spiralia</taxon>
        <taxon>Lophotrochozoa</taxon>
        <taxon>Mollusca</taxon>
        <taxon>Bivalvia</taxon>
        <taxon>Autobranchia</taxon>
        <taxon>Pteriomorphia</taxon>
        <taxon>Mytilida</taxon>
        <taxon>Mytiloidea</taxon>
        <taxon>Mytilidae</taxon>
        <taxon>Mytilinae</taxon>
        <taxon>Mytilus</taxon>
    </lineage>
</organism>
<dbReference type="InterPro" id="IPR016186">
    <property type="entry name" value="C-type_lectin-like/link_sf"/>
</dbReference>
<evidence type="ECO:0008006" key="4">
    <source>
        <dbReference type="Google" id="ProtNLM"/>
    </source>
</evidence>
<reference evidence="2" key="1">
    <citation type="submission" date="2018-11" db="EMBL/GenBank/DDBJ databases">
        <authorList>
            <person name="Alioto T."/>
            <person name="Alioto T."/>
        </authorList>
    </citation>
    <scope>NUCLEOTIDE SEQUENCE</scope>
</reference>
<feature type="chain" id="PRO_5032316934" description="C-type lectin domain-containing protein" evidence="1">
    <location>
        <begin position="20"/>
        <end position="102"/>
    </location>
</feature>
<evidence type="ECO:0000313" key="2">
    <source>
        <dbReference type="EMBL" id="VDI21596.1"/>
    </source>
</evidence>
<dbReference type="EMBL" id="UYJE01003695">
    <property type="protein sequence ID" value="VDI21596.1"/>
    <property type="molecule type" value="Genomic_DNA"/>
</dbReference>
<dbReference type="SUPFAM" id="SSF56436">
    <property type="entry name" value="C-type lectin-like"/>
    <property type="match status" value="1"/>
</dbReference>
<accession>A0A8B6DNQ5</accession>
<dbReference type="Proteomes" id="UP000596742">
    <property type="component" value="Unassembled WGS sequence"/>
</dbReference>
<evidence type="ECO:0000256" key="1">
    <source>
        <dbReference type="SAM" id="SignalP"/>
    </source>
</evidence>